<evidence type="ECO:0000313" key="3">
    <source>
        <dbReference type="EMBL" id="QDU89315.1"/>
    </source>
</evidence>
<dbReference type="InterPro" id="IPR054720">
    <property type="entry name" value="HpiC1"/>
</dbReference>
<evidence type="ECO:0000313" key="4">
    <source>
        <dbReference type="Proteomes" id="UP000317429"/>
    </source>
</evidence>
<reference evidence="3 4" key="1">
    <citation type="submission" date="2019-02" db="EMBL/GenBank/DDBJ databases">
        <title>Deep-cultivation of Planctomycetes and their phenomic and genomic characterization uncovers novel biology.</title>
        <authorList>
            <person name="Wiegand S."/>
            <person name="Jogler M."/>
            <person name="Boedeker C."/>
            <person name="Pinto D."/>
            <person name="Vollmers J."/>
            <person name="Rivas-Marin E."/>
            <person name="Kohn T."/>
            <person name="Peeters S.H."/>
            <person name="Heuer A."/>
            <person name="Rast P."/>
            <person name="Oberbeckmann S."/>
            <person name="Bunk B."/>
            <person name="Jeske O."/>
            <person name="Meyerdierks A."/>
            <person name="Storesund J.E."/>
            <person name="Kallscheuer N."/>
            <person name="Luecker S."/>
            <person name="Lage O.M."/>
            <person name="Pohl T."/>
            <person name="Merkel B.J."/>
            <person name="Hornburger P."/>
            <person name="Mueller R.-W."/>
            <person name="Bruemmer F."/>
            <person name="Labrenz M."/>
            <person name="Spormann A.M."/>
            <person name="Op den Camp H."/>
            <person name="Overmann J."/>
            <person name="Amann R."/>
            <person name="Jetten M.S.M."/>
            <person name="Mascher T."/>
            <person name="Medema M.H."/>
            <person name="Devos D.P."/>
            <person name="Kaster A.-K."/>
            <person name="Ovreas L."/>
            <person name="Rohde M."/>
            <person name="Galperin M.Y."/>
            <person name="Jogler C."/>
        </authorList>
    </citation>
    <scope>NUCLEOTIDE SEQUENCE [LARGE SCALE GENOMIC DNA]</scope>
    <source>
        <strain evidence="3 4">Pla175</strain>
    </source>
</reference>
<dbReference type="Gene3D" id="3.40.50.1110">
    <property type="entry name" value="SGNH hydrolase"/>
    <property type="match status" value="1"/>
</dbReference>
<sequence>MLAWGVCAGGAVAAQWDLYLLGGQSNAVGWNTHQSALPAPLQAPQTDVLFFNGVDGSWGPLAPGSGNNANAFGPEITFGRTLADDNPGRQIAIVKHAVGATDLIQEWNPDDPGANEYDRLLDTLHSAVTALPAADTFSVKGMLWMQGEKDTSSAPTAAAYHTNLTNFISTVRTDLGVPDMPFVIGQLAFAVTSRTDHWPVVQNAQSRTAALDERASLVITTDLPLQGDNLHLTSAAQQTLGVRMADAIQGRLDPLQITNPSFETPARSDDAVNPAIVSGWIKSGGVIGTFNPGGGAYLDASALDANGGVVGAMEGTHALSMTGADASVEQTLSAAVRAGTTYKLTVAIGDRDAGGSPGFAGARIELLAGGQVLTDSGAITGLADGTFTDVSISYTAGAGDAGALGVRLVALDGAGGTSVDFDNVRLEGVSAVLAGDFNGDGAVDAADYTRWRDNLGAPSEEALHGAGSGGGGVDAADYTLWKSRFGTSGPAAPARGAGVPEPAAWLLGLLGAACSVRVARTRWTSAPHG</sequence>
<evidence type="ECO:0000256" key="1">
    <source>
        <dbReference type="ARBA" id="ARBA00022801"/>
    </source>
</evidence>
<name>A0A518DCV8_9BACT</name>
<dbReference type="AlphaFoldDB" id="A0A518DCV8"/>
<dbReference type="InterPro" id="IPR005181">
    <property type="entry name" value="SASA"/>
</dbReference>
<dbReference type="InterPro" id="IPR018247">
    <property type="entry name" value="EF_Hand_1_Ca_BS"/>
</dbReference>
<dbReference type="Proteomes" id="UP000317429">
    <property type="component" value="Chromosome"/>
</dbReference>
<gene>
    <name evidence="3" type="ORF">Pla175_27040</name>
</gene>
<protein>
    <recommendedName>
        <fullName evidence="2">Sialate O-acetylesterase domain-containing protein</fullName>
    </recommendedName>
</protein>
<dbReference type="PANTHER" id="PTHR31988:SF19">
    <property type="entry name" value="9-O-ACETYL-N-ACETYLNEURAMINIC ACID DEACETYLASE-RELATED"/>
    <property type="match status" value="1"/>
</dbReference>
<dbReference type="Pfam" id="PF22825">
    <property type="entry name" value="HpiC1-like"/>
    <property type="match status" value="1"/>
</dbReference>
<accession>A0A518DCV8</accession>
<evidence type="ECO:0000259" key="2">
    <source>
        <dbReference type="Pfam" id="PF03629"/>
    </source>
</evidence>
<dbReference type="GO" id="GO:0016788">
    <property type="term" value="F:hydrolase activity, acting on ester bonds"/>
    <property type="evidence" value="ECO:0007669"/>
    <property type="project" value="UniProtKB-ARBA"/>
</dbReference>
<dbReference type="EMBL" id="CP036291">
    <property type="protein sequence ID" value="QDU89315.1"/>
    <property type="molecule type" value="Genomic_DNA"/>
</dbReference>
<dbReference type="InterPro" id="IPR052940">
    <property type="entry name" value="Carb_Esterase_6"/>
</dbReference>
<dbReference type="KEGG" id="pnd:Pla175_27040"/>
<dbReference type="InterPro" id="IPR036514">
    <property type="entry name" value="SGNH_hydro_sf"/>
</dbReference>
<dbReference type="Pfam" id="PF03629">
    <property type="entry name" value="SASA"/>
    <property type="match status" value="1"/>
</dbReference>
<dbReference type="RefSeq" id="WP_231953883.1">
    <property type="nucleotide sequence ID" value="NZ_CP036291.1"/>
</dbReference>
<dbReference type="Gene3D" id="2.60.120.260">
    <property type="entry name" value="Galactose-binding domain-like"/>
    <property type="match status" value="1"/>
</dbReference>
<dbReference type="SUPFAM" id="SSF52266">
    <property type="entry name" value="SGNH hydrolase"/>
    <property type="match status" value="1"/>
</dbReference>
<organism evidence="3 4">
    <name type="scientific">Pirellulimonas nuda</name>
    <dbReference type="NCBI Taxonomy" id="2528009"/>
    <lineage>
        <taxon>Bacteria</taxon>
        <taxon>Pseudomonadati</taxon>
        <taxon>Planctomycetota</taxon>
        <taxon>Planctomycetia</taxon>
        <taxon>Pirellulales</taxon>
        <taxon>Lacipirellulaceae</taxon>
        <taxon>Pirellulimonas</taxon>
    </lineage>
</organism>
<keyword evidence="1" id="KW-0378">Hydrolase</keyword>
<proteinExistence type="predicted"/>
<dbReference type="PROSITE" id="PS00018">
    <property type="entry name" value="EF_HAND_1"/>
    <property type="match status" value="1"/>
</dbReference>
<feature type="domain" description="Sialate O-acetylesterase" evidence="2">
    <location>
        <begin position="17"/>
        <end position="248"/>
    </location>
</feature>
<keyword evidence="4" id="KW-1185">Reference proteome</keyword>
<dbReference type="PANTHER" id="PTHR31988">
    <property type="entry name" value="ESTERASE, PUTATIVE (DUF303)-RELATED"/>
    <property type="match status" value="1"/>
</dbReference>